<reference evidence="2 3" key="1">
    <citation type="submission" date="2021-07" db="EMBL/GenBank/DDBJ databases">
        <authorList>
            <person name="Palmer J.M."/>
        </authorList>
    </citation>
    <scope>NUCLEOTIDE SEQUENCE [LARGE SCALE GENOMIC DNA]</scope>
    <source>
        <strain evidence="2 3">AT_MEX2019</strain>
        <tissue evidence="2">Muscle</tissue>
    </source>
</reference>
<evidence type="ECO:0000313" key="3">
    <source>
        <dbReference type="Proteomes" id="UP001345963"/>
    </source>
</evidence>
<dbReference type="PANTHER" id="PTHR47092">
    <property type="entry name" value="CAT EYE SYNDROME CRITICAL REGION PROTEIN 2"/>
    <property type="match status" value="1"/>
</dbReference>
<dbReference type="EMBL" id="JAHUTI010079124">
    <property type="protein sequence ID" value="MED6257377.1"/>
    <property type="molecule type" value="Genomic_DNA"/>
</dbReference>
<dbReference type="InterPro" id="IPR029614">
    <property type="entry name" value="CECR2"/>
</dbReference>
<proteinExistence type="predicted"/>
<organism evidence="2 3">
    <name type="scientific">Ataeniobius toweri</name>
    <dbReference type="NCBI Taxonomy" id="208326"/>
    <lineage>
        <taxon>Eukaryota</taxon>
        <taxon>Metazoa</taxon>
        <taxon>Chordata</taxon>
        <taxon>Craniata</taxon>
        <taxon>Vertebrata</taxon>
        <taxon>Euteleostomi</taxon>
        <taxon>Actinopterygii</taxon>
        <taxon>Neopterygii</taxon>
        <taxon>Teleostei</taxon>
        <taxon>Neoteleostei</taxon>
        <taxon>Acanthomorphata</taxon>
        <taxon>Ovalentaria</taxon>
        <taxon>Atherinomorphae</taxon>
        <taxon>Cyprinodontiformes</taxon>
        <taxon>Goodeidae</taxon>
        <taxon>Ataeniobius</taxon>
    </lineage>
</organism>
<dbReference type="PANTHER" id="PTHR47092:SF1">
    <property type="entry name" value="CHROMATIN REMODELING REGULATOR CECR2"/>
    <property type="match status" value="1"/>
</dbReference>
<feature type="compositionally biased region" description="Basic residues" evidence="1">
    <location>
        <begin position="160"/>
        <end position="169"/>
    </location>
</feature>
<evidence type="ECO:0008006" key="4">
    <source>
        <dbReference type="Google" id="ProtNLM"/>
    </source>
</evidence>
<accession>A0ABU7C3S2</accession>
<dbReference type="Proteomes" id="UP001345963">
    <property type="component" value="Unassembled WGS sequence"/>
</dbReference>
<protein>
    <recommendedName>
        <fullName evidence="4">Cat eye syndrome critical region protein 2</fullName>
    </recommendedName>
</protein>
<name>A0ABU7C3S2_9TELE</name>
<evidence type="ECO:0000256" key="1">
    <source>
        <dbReference type="SAM" id="MobiDB-lite"/>
    </source>
</evidence>
<gene>
    <name evidence="2" type="ORF">ATANTOWER_020951</name>
</gene>
<keyword evidence="3" id="KW-1185">Reference proteome</keyword>
<evidence type="ECO:0000313" key="2">
    <source>
        <dbReference type="EMBL" id="MED6257377.1"/>
    </source>
</evidence>
<sequence length="268" mass="31100">MEQWRTFLPHMGGEELEKALSEQDLDFLSDLVACLLQGCYQRTDITPQTFSSYLDDIISYRWELEEGKPNPLCAGPFHSLPPRTQVELLHRLCDYRLDAADVFDLLKGLDADSLRVEPLGQDGDGALYWYFYGTRMYKEEPLNRKTERLCEVDLTLPEKKRRGRPPKKRKLDDNNISEEDSEETEVKTENGLDDVPPSTARRRGTWSLVCDTEEQWIKLAESIKDKTSPQDRHLYRVISHNFLPEISSMIEHKVRPENTSAPFSLQHL</sequence>
<feature type="region of interest" description="Disordered" evidence="1">
    <location>
        <begin position="160"/>
        <end position="199"/>
    </location>
</feature>
<comment type="caution">
    <text evidence="2">The sequence shown here is derived from an EMBL/GenBank/DDBJ whole genome shotgun (WGS) entry which is preliminary data.</text>
</comment>